<gene>
    <name evidence="3" type="ORF">D915_006475</name>
</gene>
<reference evidence="3" key="1">
    <citation type="submission" date="2019-03" db="EMBL/GenBank/DDBJ databases">
        <title>Improved annotation for the trematode Fasciola hepatica.</title>
        <authorList>
            <person name="Choi Y.-J."/>
            <person name="Martin J."/>
            <person name="Mitreva M."/>
        </authorList>
    </citation>
    <scope>NUCLEOTIDE SEQUENCE [LARGE SCALE GENOMIC DNA]</scope>
</reference>
<evidence type="ECO:0000313" key="4">
    <source>
        <dbReference type="Proteomes" id="UP000230066"/>
    </source>
</evidence>
<comment type="caution">
    <text evidence="3">The sequence shown here is derived from an EMBL/GenBank/DDBJ whole genome shotgun (WGS) entry which is preliminary data.</text>
</comment>
<sequence>MARMVRKWSKLDRSRSACIIFFEIDAVGGVPYDEGVGSGSKVRLKPNNQLNGFDSRGNTKVLMTNDHHDTWDPVLVRPVSLGQKVESSLPGLQGRTQTYTVRARSVLVEKDIQYELLTCLCSHGTDAENRSAYGEAAIYATRLVFHARFILSESQTTKARV</sequence>
<dbReference type="GO" id="GO:0008233">
    <property type="term" value="F:peptidase activity"/>
    <property type="evidence" value="ECO:0007669"/>
    <property type="project" value="UniProtKB-KW"/>
</dbReference>
<keyword evidence="2" id="KW-0067">ATP-binding</keyword>
<dbReference type="InterPro" id="IPR050221">
    <property type="entry name" value="26S_Proteasome_ATPase"/>
</dbReference>
<keyword evidence="3" id="KW-0378">Hydrolase</keyword>
<dbReference type="GO" id="GO:0006508">
    <property type="term" value="P:proteolysis"/>
    <property type="evidence" value="ECO:0007669"/>
    <property type="project" value="UniProtKB-KW"/>
</dbReference>
<dbReference type="AlphaFoldDB" id="A0A4E0RX83"/>
<protein>
    <submittedName>
        <fullName evidence="3">26S protease regulatory subunit 7</fullName>
    </submittedName>
</protein>
<keyword evidence="1" id="KW-0547">Nucleotide-binding</keyword>
<dbReference type="Gene3D" id="3.40.50.300">
    <property type="entry name" value="P-loop containing nucleotide triphosphate hydrolases"/>
    <property type="match status" value="1"/>
</dbReference>
<dbReference type="EMBL" id="JXXN02002516">
    <property type="protein sequence ID" value="THD22802.1"/>
    <property type="molecule type" value="Genomic_DNA"/>
</dbReference>
<organism evidence="3 4">
    <name type="scientific">Fasciola hepatica</name>
    <name type="common">Liver fluke</name>
    <dbReference type="NCBI Taxonomy" id="6192"/>
    <lineage>
        <taxon>Eukaryota</taxon>
        <taxon>Metazoa</taxon>
        <taxon>Spiralia</taxon>
        <taxon>Lophotrochozoa</taxon>
        <taxon>Platyhelminthes</taxon>
        <taxon>Trematoda</taxon>
        <taxon>Digenea</taxon>
        <taxon>Plagiorchiida</taxon>
        <taxon>Echinostomata</taxon>
        <taxon>Echinostomatoidea</taxon>
        <taxon>Fasciolidae</taxon>
        <taxon>Fasciola</taxon>
    </lineage>
</organism>
<evidence type="ECO:0000256" key="2">
    <source>
        <dbReference type="ARBA" id="ARBA00022840"/>
    </source>
</evidence>
<evidence type="ECO:0000256" key="1">
    <source>
        <dbReference type="ARBA" id="ARBA00022741"/>
    </source>
</evidence>
<dbReference type="PANTHER" id="PTHR23073">
    <property type="entry name" value="26S PROTEASOME REGULATORY SUBUNIT"/>
    <property type="match status" value="1"/>
</dbReference>
<evidence type="ECO:0000313" key="3">
    <source>
        <dbReference type="EMBL" id="THD22802.1"/>
    </source>
</evidence>
<proteinExistence type="predicted"/>
<accession>A0A4E0RX83</accession>
<dbReference type="InterPro" id="IPR027417">
    <property type="entry name" value="P-loop_NTPase"/>
</dbReference>
<dbReference type="Proteomes" id="UP000230066">
    <property type="component" value="Unassembled WGS sequence"/>
</dbReference>
<keyword evidence="4" id="KW-1185">Reference proteome</keyword>
<dbReference type="Gene3D" id="1.10.8.60">
    <property type="match status" value="1"/>
</dbReference>
<dbReference type="GO" id="GO:0005524">
    <property type="term" value="F:ATP binding"/>
    <property type="evidence" value="ECO:0007669"/>
    <property type="project" value="UniProtKB-KW"/>
</dbReference>
<name>A0A4E0RX83_FASHE</name>
<keyword evidence="3" id="KW-0645">Protease</keyword>